<dbReference type="Proteomes" id="UP000054279">
    <property type="component" value="Unassembled WGS sequence"/>
</dbReference>
<accession>A0A0C9URZ1</accession>
<gene>
    <name evidence="1" type="ORF">M422DRAFT_266323</name>
</gene>
<name>A0A0C9URZ1_SPHS4</name>
<dbReference type="EMBL" id="KN837234">
    <property type="protein sequence ID" value="KIJ31957.1"/>
    <property type="molecule type" value="Genomic_DNA"/>
</dbReference>
<evidence type="ECO:0000313" key="1">
    <source>
        <dbReference type="EMBL" id="KIJ31957.1"/>
    </source>
</evidence>
<evidence type="ECO:0000313" key="2">
    <source>
        <dbReference type="Proteomes" id="UP000054279"/>
    </source>
</evidence>
<sequence>MVLELAIEYLESQFIMNDLPTHDWNPVAILSASTSEFQVVVMDVACQVFSISLYDIGDDLVDIINKLRHPRLVPPSWSFGLLSICRAVQFLNYLCAIADDSTWDPLRMQLAVDLLGGLLPPLRAIARIATDVLSVIGNSMVKQIAIDWPRVSIDNHICHMCHTVQDLEHVLGQNWVALTSMDNVATTALHWFDLGIQLLLEELPLSFLACHSTTDLFKKGIKETRLLEVLREYRDELIRHQTPTLKVAIKRIEDEIERWQQFSRETQSQHTQVNADV</sequence>
<proteinExistence type="predicted"/>
<organism evidence="1 2">
    <name type="scientific">Sphaerobolus stellatus (strain SS14)</name>
    <dbReference type="NCBI Taxonomy" id="990650"/>
    <lineage>
        <taxon>Eukaryota</taxon>
        <taxon>Fungi</taxon>
        <taxon>Dikarya</taxon>
        <taxon>Basidiomycota</taxon>
        <taxon>Agaricomycotina</taxon>
        <taxon>Agaricomycetes</taxon>
        <taxon>Phallomycetidae</taxon>
        <taxon>Geastrales</taxon>
        <taxon>Sphaerobolaceae</taxon>
        <taxon>Sphaerobolus</taxon>
    </lineage>
</organism>
<dbReference type="AlphaFoldDB" id="A0A0C9URZ1"/>
<protein>
    <submittedName>
        <fullName evidence="1">Uncharacterized protein</fullName>
    </submittedName>
</protein>
<reference evidence="1 2" key="1">
    <citation type="submission" date="2014-06" db="EMBL/GenBank/DDBJ databases">
        <title>Evolutionary Origins and Diversification of the Mycorrhizal Mutualists.</title>
        <authorList>
            <consortium name="DOE Joint Genome Institute"/>
            <consortium name="Mycorrhizal Genomics Consortium"/>
            <person name="Kohler A."/>
            <person name="Kuo A."/>
            <person name="Nagy L.G."/>
            <person name="Floudas D."/>
            <person name="Copeland A."/>
            <person name="Barry K.W."/>
            <person name="Cichocki N."/>
            <person name="Veneault-Fourrey C."/>
            <person name="LaButti K."/>
            <person name="Lindquist E.A."/>
            <person name="Lipzen A."/>
            <person name="Lundell T."/>
            <person name="Morin E."/>
            <person name="Murat C."/>
            <person name="Riley R."/>
            <person name="Ohm R."/>
            <person name="Sun H."/>
            <person name="Tunlid A."/>
            <person name="Henrissat B."/>
            <person name="Grigoriev I.V."/>
            <person name="Hibbett D.S."/>
            <person name="Martin F."/>
        </authorList>
    </citation>
    <scope>NUCLEOTIDE SEQUENCE [LARGE SCALE GENOMIC DNA]</scope>
    <source>
        <strain evidence="1 2">SS14</strain>
    </source>
</reference>
<keyword evidence="2" id="KW-1185">Reference proteome</keyword>
<dbReference type="HOGENOM" id="CLU_943887_0_0_1"/>